<dbReference type="InterPro" id="IPR012914">
    <property type="entry name" value="PucR_dom"/>
</dbReference>
<organism evidence="5 6">
    <name type="scientific">Roseburia intestinalis</name>
    <dbReference type="NCBI Taxonomy" id="166486"/>
    <lineage>
        <taxon>Bacteria</taxon>
        <taxon>Bacillati</taxon>
        <taxon>Bacillota</taxon>
        <taxon>Clostridia</taxon>
        <taxon>Lachnospirales</taxon>
        <taxon>Lachnospiraceae</taxon>
        <taxon>Roseburia</taxon>
    </lineage>
</organism>
<protein>
    <submittedName>
        <fullName evidence="5">PucR family transcriptional regulator</fullName>
    </submittedName>
</protein>
<accession>A0A414SYS5</accession>
<dbReference type="InterPro" id="IPR042070">
    <property type="entry name" value="PucR_C-HTH_sf"/>
</dbReference>
<feature type="domain" description="CdaR GGDEF-like" evidence="4">
    <location>
        <begin position="153"/>
        <end position="275"/>
    </location>
</feature>
<sequence>MVKCRDILQMNLDGMWLLAGEGGLDRVVSWSYVVMTRPFADHMNAGDFALCSVDFEHFGWKEVSDAMYELDELKISGFAISIKDEREEVPVDIIDLAEKLTLPLFQIRWEKASFVDIAQSIGNYVIEENNKTNRKGEFLYNLLFGYDINTRYIEKIAGLFHMDFSVPHRVGIIVVDRVYGENLENDEHTYHYYMSCMAKMISDLGDAALFMNFLNKGVILFPDYEDDRLIHSLERLLNELDDNPQFCHRMKSTCILGRPYQNPQDYGKSYQEAKSLICKKDALVSSQRKKVISSSMMGIYKFLFANGNREEIRAYCEKRLKKLEEYDHANHTDLIETFLTYYQNGFNISKTASAMYIHRNTLQYRLGKISELLHLELDDYMECLEIINCIMVWKLMFS</sequence>
<reference evidence="5 6" key="1">
    <citation type="submission" date="2018-08" db="EMBL/GenBank/DDBJ databases">
        <title>A genome reference for cultivated species of the human gut microbiota.</title>
        <authorList>
            <person name="Zou Y."/>
            <person name="Xue W."/>
            <person name="Luo G."/>
        </authorList>
    </citation>
    <scope>NUCLEOTIDE SEQUENCE [LARGE SCALE GENOMIC DNA]</scope>
    <source>
        <strain evidence="5 6">AM22-21LB</strain>
    </source>
</reference>
<name>A0A414SYS5_9FIRM</name>
<feature type="domain" description="Purine catabolism PurC-like" evidence="2">
    <location>
        <begin position="10"/>
        <end position="123"/>
    </location>
</feature>
<dbReference type="InterPro" id="IPR041522">
    <property type="entry name" value="CdaR_GGDEF"/>
</dbReference>
<dbReference type="PANTHER" id="PTHR33744">
    <property type="entry name" value="CARBOHYDRATE DIACID REGULATOR"/>
    <property type="match status" value="1"/>
</dbReference>
<comment type="similarity">
    <text evidence="1">Belongs to the CdaR family.</text>
</comment>
<evidence type="ECO:0000259" key="4">
    <source>
        <dbReference type="Pfam" id="PF17853"/>
    </source>
</evidence>
<evidence type="ECO:0000256" key="1">
    <source>
        <dbReference type="ARBA" id="ARBA00006754"/>
    </source>
</evidence>
<dbReference type="Proteomes" id="UP000284051">
    <property type="component" value="Unassembled WGS sequence"/>
</dbReference>
<dbReference type="Pfam" id="PF17853">
    <property type="entry name" value="GGDEF_2"/>
    <property type="match status" value="1"/>
</dbReference>
<dbReference type="InterPro" id="IPR051448">
    <property type="entry name" value="CdaR-like_regulators"/>
</dbReference>
<dbReference type="RefSeq" id="WP_118772693.1">
    <property type="nucleotide sequence ID" value="NZ_QRID01000013.1"/>
</dbReference>
<feature type="domain" description="PucR C-terminal helix-turn-helix" evidence="3">
    <location>
        <begin position="334"/>
        <end position="385"/>
    </location>
</feature>
<dbReference type="Pfam" id="PF13556">
    <property type="entry name" value="HTH_30"/>
    <property type="match status" value="1"/>
</dbReference>
<dbReference type="AlphaFoldDB" id="A0A414SYS5"/>
<comment type="caution">
    <text evidence="5">The sequence shown here is derived from an EMBL/GenBank/DDBJ whole genome shotgun (WGS) entry which is preliminary data.</text>
</comment>
<evidence type="ECO:0000313" key="5">
    <source>
        <dbReference type="EMBL" id="RHG27085.1"/>
    </source>
</evidence>
<dbReference type="EMBL" id="QRID01000013">
    <property type="protein sequence ID" value="RHG27085.1"/>
    <property type="molecule type" value="Genomic_DNA"/>
</dbReference>
<evidence type="ECO:0000313" key="6">
    <source>
        <dbReference type="Proteomes" id="UP000284051"/>
    </source>
</evidence>
<gene>
    <name evidence="5" type="ORF">DW264_13300</name>
</gene>
<evidence type="ECO:0000259" key="3">
    <source>
        <dbReference type="Pfam" id="PF13556"/>
    </source>
</evidence>
<evidence type="ECO:0000259" key="2">
    <source>
        <dbReference type="Pfam" id="PF07905"/>
    </source>
</evidence>
<proteinExistence type="inferred from homology"/>
<dbReference type="Gene3D" id="1.10.10.2840">
    <property type="entry name" value="PucR C-terminal helix-turn-helix domain"/>
    <property type="match status" value="1"/>
</dbReference>
<dbReference type="InterPro" id="IPR025736">
    <property type="entry name" value="PucR_C-HTH_dom"/>
</dbReference>
<dbReference type="Pfam" id="PF07905">
    <property type="entry name" value="PucR"/>
    <property type="match status" value="1"/>
</dbReference>